<feature type="non-terminal residue" evidence="7">
    <location>
        <position position="77"/>
    </location>
</feature>
<comment type="catalytic activity">
    <reaction evidence="6">
        <text>tRNA(Ile) + L-isoleucine + ATP = L-isoleucyl-tRNA(Ile) + AMP + diphosphate</text>
        <dbReference type="Rhea" id="RHEA:11060"/>
        <dbReference type="Rhea" id="RHEA-COMP:9666"/>
        <dbReference type="Rhea" id="RHEA-COMP:9695"/>
        <dbReference type="ChEBI" id="CHEBI:30616"/>
        <dbReference type="ChEBI" id="CHEBI:33019"/>
        <dbReference type="ChEBI" id="CHEBI:58045"/>
        <dbReference type="ChEBI" id="CHEBI:78442"/>
        <dbReference type="ChEBI" id="CHEBI:78528"/>
        <dbReference type="ChEBI" id="CHEBI:456215"/>
        <dbReference type="EC" id="6.1.1.5"/>
    </reaction>
</comment>
<keyword evidence="2" id="KW-0547">Nucleotide-binding</keyword>
<sequence length="77" mass="8229">MPLDHEDYTIITTFNGKSLGNLSYTNPLMGDNIEHPLLAGLHVTNIAGTGLVHTAPGHGTDDYLVGMKNNLPVFSPV</sequence>
<dbReference type="Proteomes" id="UP000216195">
    <property type="component" value="Unassembled WGS sequence"/>
</dbReference>
<dbReference type="GO" id="GO:0005524">
    <property type="term" value="F:ATP binding"/>
    <property type="evidence" value="ECO:0007669"/>
    <property type="project" value="UniProtKB-KW"/>
</dbReference>
<evidence type="ECO:0000256" key="2">
    <source>
        <dbReference type="ARBA" id="ARBA00022741"/>
    </source>
</evidence>
<evidence type="ECO:0000313" key="7">
    <source>
        <dbReference type="EMBL" id="PAK83136.1"/>
    </source>
</evidence>
<dbReference type="SUPFAM" id="SSF50677">
    <property type="entry name" value="ValRS/IleRS/LeuRS editing domain"/>
    <property type="match status" value="1"/>
</dbReference>
<dbReference type="InterPro" id="IPR050081">
    <property type="entry name" value="Ile-tRNA_ligase"/>
</dbReference>
<dbReference type="AlphaFoldDB" id="A0AAE5KR79"/>
<evidence type="ECO:0000256" key="4">
    <source>
        <dbReference type="ARBA" id="ARBA00022917"/>
    </source>
</evidence>
<evidence type="ECO:0000256" key="5">
    <source>
        <dbReference type="ARBA" id="ARBA00023146"/>
    </source>
</evidence>
<accession>A0AAE5KR79</accession>
<keyword evidence="5" id="KW-0030">Aminoacyl-tRNA synthetase</keyword>
<organism evidence="7 8">
    <name type="scientific">Rothia dentocariosa</name>
    <dbReference type="NCBI Taxonomy" id="2047"/>
    <lineage>
        <taxon>Bacteria</taxon>
        <taxon>Bacillati</taxon>
        <taxon>Actinomycetota</taxon>
        <taxon>Actinomycetes</taxon>
        <taxon>Micrococcales</taxon>
        <taxon>Micrococcaceae</taxon>
        <taxon>Rothia</taxon>
    </lineage>
</organism>
<dbReference type="PANTHER" id="PTHR42765:SF1">
    <property type="entry name" value="ISOLEUCINE--TRNA LIGASE, MITOCHONDRIAL"/>
    <property type="match status" value="1"/>
</dbReference>
<dbReference type="InterPro" id="IPR009008">
    <property type="entry name" value="Val/Leu/Ile-tRNA-synth_edit"/>
</dbReference>
<keyword evidence="3" id="KW-0067">ATP-binding</keyword>
<reference evidence="7 8" key="1">
    <citation type="submission" date="2017-04" db="EMBL/GenBank/DDBJ databases">
        <title>Kefir bacterial isolates.</title>
        <authorList>
            <person name="Kim Y."/>
            <person name="Blasche S."/>
            <person name="Patil K.R."/>
        </authorList>
    </citation>
    <scope>NUCLEOTIDE SEQUENCE [LARGE SCALE GENOMIC DNA]</scope>
    <source>
        <strain evidence="7 8">OG2-1</strain>
    </source>
</reference>
<dbReference type="GO" id="GO:0002161">
    <property type="term" value="F:aminoacyl-tRNA deacylase activity"/>
    <property type="evidence" value="ECO:0007669"/>
    <property type="project" value="InterPro"/>
</dbReference>
<keyword evidence="4" id="KW-0648">Protein biosynthesis</keyword>
<evidence type="ECO:0000313" key="8">
    <source>
        <dbReference type="Proteomes" id="UP000216195"/>
    </source>
</evidence>
<evidence type="ECO:0000256" key="3">
    <source>
        <dbReference type="ARBA" id="ARBA00022840"/>
    </source>
</evidence>
<gene>
    <name evidence="7" type="ORF">B8W87_10725</name>
</gene>
<protein>
    <recommendedName>
        <fullName evidence="9">Isoleucine--tRNA ligase</fullName>
    </recommendedName>
</protein>
<evidence type="ECO:0008006" key="9">
    <source>
        <dbReference type="Google" id="ProtNLM"/>
    </source>
</evidence>
<dbReference type="GO" id="GO:0006428">
    <property type="term" value="P:isoleucyl-tRNA aminoacylation"/>
    <property type="evidence" value="ECO:0007669"/>
    <property type="project" value="TreeGrafter"/>
</dbReference>
<dbReference type="Gene3D" id="3.90.740.10">
    <property type="entry name" value="Valyl/Leucyl/Isoleucyl-tRNA synthetase, editing domain"/>
    <property type="match status" value="1"/>
</dbReference>
<dbReference type="EMBL" id="NCWU01000063">
    <property type="protein sequence ID" value="PAK83136.1"/>
    <property type="molecule type" value="Genomic_DNA"/>
</dbReference>
<dbReference type="PANTHER" id="PTHR42765">
    <property type="entry name" value="SOLEUCYL-TRNA SYNTHETASE"/>
    <property type="match status" value="1"/>
</dbReference>
<comment type="caution">
    <text evidence="7">The sequence shown here is derived from an EMBL/GenBank/DDBJ whole genome shotgun (WGS) entry which is preliminary data.</text>
</comment>
<keyword evidence="1" id="KW-0436">Ligase</keyword>
<dbReference type="GO" id="GO:0004822">
    <property type="term" value="F:isoleucine-tRNA ligase activity"/>
    <property type="evidence" value="ECO:0007669"/>
    <property type="project" value="UniProtKB-EC"/>
</dbReference>
<name>A0AAE5KR79_9MICC</name>
<proteinExistence type="predicted"/>
<evidence type="ECO:0000256" key="1">
    <source>
        <dbReference type="ARBA" id="ARBA00022598"/>
    </source>
</evidence>
<evidence type="ECO:0000256" key="6">
    <source>
        <dbReference type="ARBA" id="ARBA00048359"/>
    </source>
</evidence>